<organism evidence="11 12">
    <name type="scientific">Spiribacter onubensis</name>
    <dbReference type="NCBI Taxonomy" id="3122420"/>
    <lineage>
        <taxon>Bacteria</taxon>
        <taxon>Pseudomonadati</taxon>
        <taxon>Pseudomonadota</taxon>
        <taxon>Gammaproteobacteria</taxon>
        <taxon>Chromatiales</taxon>
        <taxon>Ectothiorhodospiraceae</taxon>
        <taxon>Spiribacter</taxon>
    </lineage>
</organism>
<evidence type="ECO:0000256" key="5">
    <source>
        <dbReference type="ARBA" id="ARBA00022989"/>
    </source>
</evidence>
<keyword evidence="4 7" id="KW-0812">Transmembrane</keyword>
<evidence type="ECO:0000256" key="2">
    <source>
        <dbReference type="ARBA" id="ARBA00008017"/>
    </source>
</evidence>
<dbReference type="Pfam" id="PF21088">
    <property type="entry name" value="MS_channel_1st"/>
    <property type="match status" value="1"/>
</dbReference>
<evidence type="ECO:0000313" key="12">
    <source>
        <dbReference type="Proteomes" id="UP001556653"/>
    </source>
</evidence>
<protein>
    <submittedName>
        <fullName evidence="11">Mechanosensitive ion channel domain-containing protein</fullName>
    </submittedName>
</protein>
<dbReference type="InterPro" id="IPR011066">
    <property type="entry name" value="MscS_channel_C_sf"/>
</dbReference>
<sequence length="659" mass="69771">MSEDQWPEIAGQLAQWRTALFDWLMRLAEELPALPGMLAQLADPAQALAAVRLLALIALVLGLQRVLRARGDRLIDRLAAWQQTGGAGLGPLRGATVIVAAVGIHAIKLAIVAAVAYGAVLVGVVPGPGWATVASQFALAFVIAEIGRLALNAFLEPRTGCARVLPLDDDAAVHWETRLSGLIRAGAYGLVFAVPGIALQAPAVAGLAELIVVIIVLLGVLAAIRDARSMVRAWLLAVGRHRRGLFLRPLTRMLAPVWHVLAGLYSITMAILVVAAPPAVLAFTIEASATSVVVLLIAGFLGHWLTSLAHLGRYLPVAVRKRLPMLQARLNHWLPKLLAVVHLLLAVVALAVIADAWQLINLGAWLESSAGETVMEAVGALLGIGVLAMVVWLLGASWIEDRLNPDTGSGAPGAREKTLLALFRNALAIAIVTLAGMVALAEIGINIGPLIAGAGVIGLAIGFGAQKLVQDIITGVFIQLEDAIHADDFITAAGISGTVERLSIRSVGLRDLSGTLHIVPFSSVDTVSNYTRDFGYHLGVYEVAYRENIGDVVEHLQKAYERLCGDGDIAPEVTGPLEVDGVTALAESSVKVRVRIRSTAGMQWAVGRAYNRYVKEVFDNAGISIPFPHMTLYFGEDKAGNAPPAHVALTHESKPTKEG</sequence>
<dbReference type="Gene3D" id="3.30.70.100">
    <property type="match status" value="1"/>
</dbReference>
<dbReference type="InterPro" id="IPR011014">
    <property type="entry name" value="MscS_channel_TM-2"/>
</dbReference>
<dbReference type="Proteomes" id="UP001556653">
    <property type="component" value="Unassembled WGS sequence"/>
</dbReference>
<dbReference type="SUPFAM" id="SSF50182">
    <property type="entry name" value="Sm-like ribonucleoproteins"/>
    <property type="match status" value="1"/>
</dbReference>
<dbReference type="InterPro" id="IPR006685">
    <property type="entry name" value="MscS_channel_2nd"/>
</dbReference>
<dbReference type="Pfam" id="PF00924">
    <property type="entry name" value="MS_channel_2nd"/>
    <property type="match status" value="1"/>
</dbReference>
<feature type="transmembrane region" description="Helical" evidence="7">
    <location>
        <begin position="419"/>
        <end position="441"/>
    </location>
</feature>
<feature type="transmembrane region" description="Helical" evidence="7">
    <location>
        <begin position="204"/>
        <end position="224"/>
    </location>
</feature>
<feature type="transmembrane region" description="Helical" evidence="7">
    <location>
        <begin position="97"/>
        <end position="124"/>
    </location>
</feature>
<reference evidence="11 12" key="1">
    <citation type="submission" date="2024-02" db="EMBL/GenBank/DDBJ databases">
        <title>New especies of Spiribacter isolated from saline water.</title>
        <authorList>
            <person name="Leon M.J."/>
            <person name="De La Haba R."/>
            <person name="Sanchez-Porro C."/>
            <person name="Ventosa A."/>
        </authorList>
    </citation>
    <scope>NUCLEOTIDE SEQUENCE [LARGE SCALE GENOMIC DNA]</scope>
    <source>
        <strain evidence="12">ag22IC4-227</strain>
    </source>
</reference>
<feature type="transmembrane region" description="Helical" evidence="7">
    <location>
        <begin position="292"/>
        <end position="312"/>
    </location>
</feature>
<evidence type="ECO:0000256" key="3">
    <source>
        <dbReference type="ARBA" id="ARBA00022475"/>
    </source>
</evidence>
<dbReference type="Gene3D" id="2.30.30.60">
    <property type="match status" value="1"/>
</dbReference>
<dbReference type="PANTHER" id="PTHR30460">
    <property type="entry name" value="MODERATE CONDUCTANCE MECHANOSENSITIVE CHANNEL YBIO"/>
    <property type="match status" value="1"/>
</dbReference>
<dbReference type="Pfam" id="PF25392">
    <property type="entry name" value="MS_channel_TM1"/>
    <property type="match status" value="1"/>
</dbReference>
<evidence type="ECO:0000259" key="9">
    <source>
        <dbReference type="Pfam" id="PF21088"/>
    </source>
</evidence>
<gene>
    <name evidence="11" type="ORF">V6X64_04655</name>
</gene>
<evidence type="ECO:0000313" key="11">
    <source>
        <dbReference type="EMBL" id="MEX0386288.1"/>
    </source>
</evidence>
<feature type="transmembrane region" description="Helical" evidence="7">
    <location>
        <begin position="447"/>
        <end position="465"/>
    </location>
</feature>
<keyword evidence="6 7" id="KW-0472">Membrane</keyword>
<dbReference type="InterPro" id="IPR057485">
    <property type="entry name" value="YbiO-like_TM1"/>
</dbReference>
<dbReference type="InterPro" id="IPR045276">
    <property type="entry name" value="YbiO_bact"/>
</dbReference>
<evidence type="ECO:0000256" key="6">
    <source>
        <dbReference type="ARBA" id="ARBA00023136"/>
    </source>
</evidence>
<dbReference type="Gene3D" id="1.10.287.1260">
    <property type="match status" value="1"/>
</dbReference>
<dbReference type="PANTHER" id="PTHR30460:SF0">
    <property type="entry name" value="MODERATE CONDUCTANCE MECHANOSENSITIVE CHANNEL YBIO"/>
    <property type="match status" value="1"/>
</dbReference>
<accession>A0ABV3S9X6</accession>
<feature type="transmembrane region" description="Helical" evidence="7">
    <location>
        <begin position="377"/>
        <end position="399"/>
    </location>
</feature>
<dbReference type="InterPro" id="IPR010920">
    <property type="entry name" value="LSM_dom_sf"/>
</dbReference>
<keyword evidence="5 7" id="KW-1133">Transmembrane helix</keyword>
<proteinExistence type="inferred from homology"/>
<feature type="domain" description="Mechanosensitive ion channel transmembrane helices 2/3" evidence="9">
    <location>
        <begin position="426"/>
        <end position="466"/>
    </location>
</feature>
<feature type="domain" description="Mechanosensitive ion channel MscS" evidence="8">
    <location>
        <begin position="468"/>
        <end position="532"/>
    </location>
</feature>
<comment type="subcellular location">
    <subcellularLocation>
        <location evidence="1">Cell membrane</location>
        <topology evidence="1">Multi-pass membrane protein</topology>
    </subcellularLocation>
</comment>
<evidence type="ECO:0000259" key="10">
    <source>
        <dbReference type="Pfam" id="PF25392"/>
    </source>
</evidence>
<evidence type="ECO:0000256" key="1">
    <source>
        <dbReference type="ARBA" id="ARBA00004651"/>
    </source>
</evidence>
<comment type="similarity">
    <text evidence="2">Belongs to the MscS (TC 1.A.23) family.</text>
</comment>
<comment type="caution">
    <text evidence="11">The sequence shown here is derived from an EMBL/GenBank/DDBJ whole genome shotgun (WGS) entry which is preliminary data.</text>
</comment>
<keyword evidence="3" id="KW-1003">Cell membrane</keyword>
<evidence type="ECO:0000259" key="8">
    <source>
        <dbReference type="Pfam" id="PF00924"/>
    </source>
</evidence>
<feature type="transmembrane region" description="Helical" evidence="7">
    <location>
        <begin position="47"/>
        <end position="67"/>
    </location>
</feature>
<feature type="transmembrane region" description="Helical" evidence="7">
    <location>
        <begin position="333"/>
        <end position="357"/>
    </location>
</feature>
<evidence type="ECO:0000256" key="4">
    <source>
        <dbReference type="ARBA" id="ARBA00022692"/>
    </source>
</evidence>
<dbReference type="SUPFAM" id="SSF82689">
    <property type="entry name" value="Mechanosensitive channel protein MscS (YggB), C-terminal domain"/>
    <property type="match status" value="1"/>
</dbReference>
<dbReference type="EMBL" id="JBAKFJ010000001">
    <property type="protein sequence ID" value="MEX0386288.1"/>
    <property type="molecule type" value="Genomic_DNA"/>
</dbReference>
<feature type="transmembrane region" description="Helical" evidence="7">
    <location>
        <begin position="257"/>
        <end position="280"/>
    </location>
</feature>
<keyword evidence="12" id="KW-1185">Reference proteome</keyword>
<evidence type="ECO:0000256" key="7">
    <source>
        <dbReference type="SAM" id="Phobius"/>
    </source>
</evidence>
<dbReference type="InterPro" id="IPR049142">
    <property type="entry name" value="MS_channel_1st"/>
</dbReference>
<feature type="domain" description="Moderate conductance mechanosensitive channel YbiO-like transmembrane helix 1" evidence="10">
    <location>
        <begin position="287"/>
        <end position="365"/>
    </location>
</feature>
<dbReference type="RefSeq" id="WP_367966764.1">
    <property type="nucleotide sequence ID" value="NZ_JBAKFI010000001.1"/>
</dbReference>
<dbReference type="SUPFAM" id="SSF82861">
    <property type="entry name" value="Mechanosensitive channel protein MscS (YggB), transmembrane region"/>
    <property type="match status" value="1"/>
</dbReference>
<dbReference type="InterPro" id="IPR023408">
    <property type="entry name" value="MscS_beta-dom_sf"/>
</dbReference>
<name>A0ABV3S9X6_9GAMM</name>